<feature type="chain" id="PRO_5041195093" evidence="10">
    <location>
        <begin position="29"/>
        <end position="444"/>
    </location>
</feature>
<dbReference type="Gene3D" id="1.20.1600.10">
    <property type="entry name" value="Outer membrane efflux proteins (OEP)"/>
    <property type="match status" value="1"/>
</dbReference>
<feature type="signal peptide" evidence="10">
    <location>
        <begin position="1"/>
        <end position="28"/>
    </location>
</feature>
<evidence type="ECO:0000256" key="8">
    <source>
        <dbReference type="SAM" id="Coils"/>
    </source>
</evidence>
<proteinExistence type="inferred from homology"/>
<dbReference type="Pfam" id="PF02321">
    <property type="entry name" value="OEP"/>
    <property type="match status" value="1"/>
</dbReference>
<keyword evidence="7" id="KW-0998">Cell outer membrane</keyword>
<dbReference type="PANTHER" id="PTHR30026">
    <property type="entry name" value="OUTER MEMBRANE PROTEIN TOLC"/>
    <property type="match status" value="1"/>
</dbReference>
<dbReference type="SUPFAM" id="SSF56954">
    <property type="entry name" value="Outer membrane efflux proteins (OEP)"/>
    <property type="match status" value="1"/>
</dbReference>
<accession>A0A9X2TG66</accession>
<feature type="coiled-coil region" evidence="8">
    <location>
        <begin position="206"/>
        <end position="233"/>
    </location>
</feature>
<organism evidence="11 12">
    <name type="scientific">Salinibacter ruber</name>
    <dbReference type="NCBI Taxonomy" id="146919"/>
    <lineage>
        <taxon>Bacteria</taxon>
        <taxon>Pseudomonadati</taxon>
        <taxon>Rhodothermota</taxon>
        <taxon>Rhodothermia</taxon>
        <taxon>Rhodothermales</taxon>
        <taxon>Salinibacteraceae</taxon>
        <taxon>Salinibacter</taxon>
    </lineage>
</organism>
<keyword evidence="3" id="KW-0813">Transport</keyword>
<evidence type="ECO:0000256" key="9">
    <source>
        <dbReference type="SAM" id="MobiDB-lite"/>
    </source>
</evidence>
<dbReference type="GO" id="GO:1990281">
    <property type="term" value="C:efflux pump complex"/>
    <property type="evidence" value="ECO:0007669"/>
    <property type="project" value="TreeGrafter"/>
</dbReference>
<dbReference type="AlphaFoldDB" id="A0A9X2TG66"/>
<comment type="subcellular location">
    <subcellularLocation>
        <location evidence="1">Cell outer membrane</location>
    </subcellularLocation>
</comment>
<evidence type="ECO:0000256" key="6">
    <source>
        <dbReference type="ARBA" id="ARBA00023136"/>
    </source>
</evidence>
<dbReference type="Proteomes" id="UP001155057">
    <property type="component" value="Unassembled WGS sequence"/>
</dbReference>
<dbReference type="GO" id="GO:0015562">
    <property type="term" value="F:efflux transmembrane transporter activity"/>
    <property type="evidence" value="ECO:0007669"/>
    <property type="project" value="InterPro"/>
</dbReference>
<dbReference type="GO" id="GO:0009279">
    <property type="term" value="C:cell outer membrane"/>
    <property type="evidence" value="ECO:0007669"/>
    <property type="project" value="UniProtKB-SubCell"/>
</dbReference>
<dbReference type="EMBL" id="JANUAE010000012">
    <property type="protein sequence ID" value="MCS3711250.1"/>
    <property type="molecule type" value="Genomic_DNA"/>
</dbReference>
<feature type="compositionally biased region" description="Low complexity" evidence="9">
    <location>
        <begin position="35"/>
        <end position="47"/>
    </location>
</feature>
<evidence type="ECO:0000313" key="11">
    <source>
        <dbReference type="EMBL" id="MCS3711250.1"/>
    </source>
</evidence>
<keyword evidence="6" id="KW-0472">Membrane</keyword>
<reference evidence="11" key="1">
    <citation type="submission" date="2022-08" db="EMBL/GenBank/DDBJ databases">
        <title>Genomic Encyclopedia of Type Strains, Phase V (KMG-V): Genome sequencing to study the core and pangenomes of soil and plant-associated prokaryotes.</title>
        <authorList>
            <person name="Whitman W."/>
        </authorList>
    </citation>
    <scope>NUCLEOTIDE SEQUENCE</scope>
    <source>
        <strain evidence="11">SP3049</strain>
    </source>
</reference>
<dbReference type="GO" id="GO:0015288">
    <property type="term" value="F:porin activity"/>
    <property type="evidence" value="ECO:0007669"/>
    <property type="project" value="TreeGrafter"/>
</dbReference>
<dbReference type="RefSeq" id="WP_118827719.1">
    <property type="nucleotide sequence ID" value="NZ_CP030363.1"/>
</dbReference>
<keyword evidence="4" id="KW-1134">Transmembrane beta strand</keyword>
<gene>
    <name evidence="11" type="ORF">GGP61_002883</name>
</gene>
<sequence length="444" mass="49086">MSHISSRIAVLFVAVVGLLGTTAPPADAQPGPHVSSGNTSSPNPTSTRAQFVQAADSLRTVGLREALRLFRENNLSLSRAQSEAQALRGEARQARAYPNPTLQATHEPLWRGSERQSETYLNVSQQIEWSGRSAQIRAARERATAARARAAADSARLVLQVTEAYVEAATAETRLRRLRQVTDVFRQADSSMTKRRSEGDASGYAARRIRLERARYEQRLAAARLEVRNAREQLALLVLPGGTPSVAAKTLPSKRPPAISVQEALQAALQQRPELRRWQSAVEAQKAARRAARREAWPDPSVTAGYKRQSDGFKGAFLGVGIPLPLFDRNRGAAEAEAERLDAARTQQSLARREIRNEVRQAHAAYTSARRQSQLLSDELLRGSGDLLRIAQTSYDEGEMSLVELLDAADAYRDARIRSVDLRVDLWTRYFSLLRAMGQPINLP</sequence>
<keyword evidence="8" id="KW-0175">Coiled coil</keyword>
<protein>
    <submittedName>
        <fullName evidence="11">Cobalt-zinc-cadmium efflux system outer membrane protein</fullName>
    </submittedName>
</protein>
<evidence type="ECO:0000256" key="7">
    <source>
        <dbReference type="ARBA" id="ARBA00023237"/>
    </source>
</evidence>
<evidence type="ECO:0000256" key="4">
    <source>
        <dbReference type="ARBA" id="ARBA00022452"/>
    </source>
</evidence>
<name>A0A9X2TG66_9BACT</name>
<dbReference type="InterPro" id="IPR003423">
    <property type="entry name" value="OMP_efflux"/>
</dbReference>
<evidence type="ECO:0000256" key="3">
    <source>
        <dbReference type="ARBA" id="ARBA00022448"/>
    </source>
</evidence>
<keyword evidence="5" id="KW-0812">Transmembrane</keyword>
<keyword evidence="10" id="KW-0732">Signal</keyword>
<comment type="similarity">
    <text evidence="2">Belongs to the outer membrane factor (OMF) (TC 1.B.17) family.</text>
</comment>
<evidence type="ECO:0000313" key="12">
    <source>
        <dbReference type="Proteomes" id="UP001155057"/>
    </source>
</evidence>
<evidence type="ECO:0000256" key="5">
    <source>
        <dbReference type="ARBA" id="ARBA00022692"/>
    </source>
</evidence>
<evidence type="ECO:0000256" key="10">
    <source>
        <dbReference type="SAM" id="SignalP"/>
    </source>
</evidence>
<dbReference type="PANTHER" id="PTHR30026:SF21">
    <property type="entry name" value="SLR1270 PROTEIN"/>
    <property type="match status" value="1"/>
</dbReference>
<dbReference type="InterPro" id="IPR051906">
    <property type="entry name" value="TolC-like"/>
</dbReference>
<feature type="region of interest" description="Disordered" evidence="9">
    <location>
        <begin position="26"/>
        <end position="47"/>
    </location>
</feature>
<evidence type="ECO:0000256" key="1">
    <source>
        <dbReference type="ARBA" id="ARBA00004442"/>
    </source>
</evidence>
<dbReference type="GeneID" id="83729940"/>
<comment type="caution">
    <text evidence="11">The sequence shown here is derived from an EMBL/GenBank/DDBJ whole genome shotgun (WGS) entry which is preliminary data.</text>
</comment>
<evidence type="ECO:0000256" key="2">
    <source>
        <dbReference type="ARBA" id="ARBA00007613"/>
    </source>
</evidence>